<organism evidence="2 3">
    <name type="scientific">Streptomyces himalayensis subsp. aureolus</name>
    <dbReference type="NCBI Taxonomy" id="2758039"/>
    <lineage>
        <taxon>Bacteria</taxon>
        <taxon>Bacillati</taxon>
        <taxon>Actinomycetota</taxon>
        <taxon>Actinomycetes</taxon>
        <taxon>Kitasatosporales</taxon>
        <taxon>Streptomycetaceae</taxon>
        <taxon>Streptomyces</taxon>
        <taxon>Streptomyces himalayensis</taxon>
    </lineage>
</organism>
<dbReference type="EMBL" id="JACEQY010000029">
    <property type="protein sequence ID" value="MBA4864412.1"/>
    <property type="molecule type" value="Genomic_DNA"/>
</dbReference>
<evidence type="ECO:0000256" key="1">
    <source>
        <dbReference type="SAM" id="Phobius"/>
    </source>
</evidence>
<sequence length="257" mass="28095">MPGPAYQPVPPAKPKGRARKVFGVLLVVFGVLPLLGAALTVYQNFKNAKQQNSNDAFIPKAWHNLKSDELFPDRLTHETVDGKSHMWARQGIAKETSCKEAFPADFVNNVMADRCKFVLRATYTDLGGEMAATIGLVVAGSPDQAREIVSEIDKDQSEKLTKVHVPTVRPFAVPGTPAAEWSEAMGIGGASEQVFMVPESPYAVTITIGPTDPSRSVGQLPEPWDLMAHREKRPYRGVAENLANIYAQDLQRTVQGK</sequence>
<keyword evidence="1" id="KW-0472">Membrane</keyword>
<gene>
    <name evidence="2" type="ORF">H1V43_24265</name>
</gene>
<evidence type="ECO:0000313" key="3">
    <source>
        <dbReference type="Proteomes" id="UP000586976"/>
    </source>
</evidence>
<proteinExistence type="predicted"/>
<reference evidence="2 3" key="1">
    <citation type="submission" date="2020-07" db="EMBL/GenBank/DDBJ databases">
        <title>Streptomyces isolated from Indian soil.</title>
        <authorList>
            <person name="Mandal S."/>
            <person name="Maiti P.K."/>
        </authorList>
    </citation>
    <scope>NUCLEOTIDE SEQUENCE [LARGE SCALE GENOMIC DNA]</scope>
    <source>
        <strain evidence="2 3">PSKA54</strain>
    </source>
</reference>
<dbReference type="RefSeq" id="WP_181866045.1">
    <property type="nucleotide sequence ID" value="NZ_JACEQY010000029.1"/>
</dbReference>
<keyword evidence="3" id="KW-1185">Reference proteome</keyword>
<dbReference type="Proteomes" id="UP000586976">
    <property type="component" value="Unassembled WGS sequence"/>
</dbReference>
<protein>
    <submittedName>
        <fullName evidence="2">Uncharacterized protein</fullName>
    </submittedName>
</protein>
<keyword evidence="1" id="KW-0812">Transmembrane</keyword>
<keyword evidence="1" id="KW-1133">Transmembrane helix</keyword>
<name>A0A7W2D4F4_9ACTN</name>
<accession>A0A7W2D4F4</accession>
<comment type="caution">
    <text evidence="2">The sequence shown here is derived from an EMBL/GenBank/DDBJ whole genome shotgun (WGS) entry which is preliminary data.</text>
</comment>
<evidence type="ECO:0000313" key="2">
    <source>
        <dbReference type="EMBL" id="MBA4864412.1"/>
    </source>
</evidence>
<feature type="transmembrane region" description="Helical" evidence="1">
    <location>
        <begin position="21"/>
        <end position="42"/>
    </location>
</feature>
<dbReference type="AlphaFoldDB" id="A0A7W2D4F4"/>